<dbReference type="EMBL" id="VIWT01000003">
    <property type="protein sequence ID" value="TWF90189.1"/>
    <property type="molecule type" value="Genomic_DNA"/>
</dbReference>
<gene>
    <name evidence="3" type="ORF">FHX73_13233</name>
</gene>
<feature type="region of interest" description="Disordered" evidence="1">
    <location>
        <begin position="69"/>
        <end position="88"/>
    </location>
</feature>
<accession>A0A561TSU5</accession>
<keyword evidence="2" id="KW-1133">Transmembrane helix</keyword>
<dbReference type="AlphaFoldDB" id="A0A561TSU5"/>
<proteinExistence type="predicted"/>
<keyword evidence="4" id="KW-1185">Reference proteome</keyword>
<name>A0A561TSU5_9ACTN</name>
<organism evidence="3 4">
    <name type="scientific">Kitasatospora viridis</name>
    <dbReference type="NCBI Taxonomy" id="281105"/>
    <lineage>
        <taxon>Bacteria</taxon>
        <taxon>Bacillati</taxon>
        <taxon>Actinomycetota</taxon>
        <taxon>Actinomycetes</taxon>
        <taxon>Kitasatosporales</taxon>
        <taxon>Streptomycetaceae</taxon>
        <taxon>Kitasatospora</taxon>
    </lineage>
</organism>
<evidence type="ECO:0000256" key="1">
    <source>
        <dbReference type="SAM" id="MobiDB-lite"/>
    </source>
</evidence>
<reference evidence="3 4" key="1">
    <citation type="submission" date="2019-06" db="EMBL/GenBank/DDBJ databases">
        <title>Sequencing the genomes of 1000 actinobacteria strains.</title>
        <authorList>
            <person name="Klenk H.-P."/>
        </authorList>
    </citation>
    <scope>NUCLEOTIDE SEQUENCE [LARGE SCALE GENOMIC DNA]</scope>
    <source>
        <strain evidence="3 4">DSM 44826</strain>
    </source>
</reference>
<keyword evidence="2" id="KW-0472">Membrane</keyword>
<comment type="caution">
    <text evidence="3">The sequence shown here is derived from an EMBL/GenBank/DDBJ whole genome shotgun (WGS) entry which is preliminary data.</text>
</comment>
<protein>
    <submittedName>
        <fullName evidence="3">Uncharacterized protein</fullName>
    </submittedName>
</protein>
<sequence length="88" mass="8870">MYGALPAAGALGVGGASALSVRGLARPGSGFEALATVVAATTLVMAGAALGKLLPPRRRVVRVLTAPHPLRAGRPGERRSEESWIAVS</sequence>
<evidence type="ECO:0000313" key="3">
    <source>
        <dbReference type="EMBL" id="TWF90189.1"/>
    </source>
</evidence>
<evidence type="ECO:0000313" key="4">
    <source>
        <dbReference type="Proteomes" id="UP000317940"/>
    </source>
</evidence>
<dbReference type="Proteomes" id="UP000317940">
    <property type="component" value="Unassembled WGS sequence"/>
</dbReference>
<keyword evidence="2" id="KW-0812">Transmembrane</keyword>
<dbReference type="RefSeq" id="WP_145909413.1">
    <property type="nucleotide sequence ID" value="NZ_BAAAMZ010000001.1"/>
</dbReference>
<feature type="transmembrane region" description="Helical" evidence="2">
    <location>
        <begin position="34"/>
        <end position="54"/>
    </location>
</feature>
<evidence type="ECO:0000256" key="2">
    <source>
        <dbReference type="SAM" id="Phobius"/>
    </source>
</evidence>